<dbReference type="EMBL" id="BGPR01000168">
    <property type="protein sequence ID" value="GBM01358.1"/>
    <property type="molecule type" value="Genomic_DNA"/>
</dbReference>
<comment type="caution">
    <text evidence="1">The sequence shown here is derived from an EMBL/GenBank/DDBJ whole genome shotgun (WGS) entry which is preliminary data.</text>
</comment>
<name>A0A4Y2CC29_ARAVE</name>
<gene>
    <name evidence="1" type="ORF">AVEN_135783_1</name>
</gene>
<evidence type="ECO:0000313" key="1">
    <source>
        <dbReference type="EMBL" id="GBM01358.1"/>
    </source>
</evidence>
<dbReference type="OrthoDB" id="10047254at2759"/>
<dbReference type="Proteomes" id="UP000499080">
    <property type="component" value="Unassembled WGS sequence"/>
</dbReference>
<proteinExistence type="predicted"/>
<dbReference type="AlphaFoldDB" id="A0A4Y2CC29"/>
<protein>
    <submittedName>
        <fullName evidence="1">Uncharacterized protein</fullName>
    </submittedName>
</protein>
<evidence type="ECO:0000313" key="2">
    <source>
        <dbReference type="Proteomes" id="UP000499080"/>
    </source>
</evidence>
<keyword evidence="2" id="KW-1185">Reference proteome</keyword>
<reference evidence="1 2" key="1">
    <citation type="journal article" date="2019" name="Sci. Rep.">
        <title>Orb-weaving spider Araneus ventricosus genome elucidates the spidroin gene catalogue.</title>
        <authorList>
            <person name="Kono N."/>
            <person name="Nakamura H."/>
            <person name="Ohtoshi R."/>
            <person name="Moran D.A.P."/>
            <person name="Shinohara A."/>
            <person name="Yoshida Y."/>
            <person name="Fujiwara M."/>
            <person name="Mori M."/>
            <person name="Tomita M."/>
            <person name="Arakawa K."/>
        </authorList>
    </citation>
    <scope>NUCLEOTIDE SEQUENCE [LARGE SCALE GENOMIC DNA]</scope>
</reference>
<sequence>MEKWCRECHACGARKGPKTRTKVRLQRYDVGALLERMALDILGPFPVTTKGNRRSVHEVTVWTPSEMLFGRTPRLPFDILFRRPNDTPSSPNEYLNNLEARLERVHAFAGKRIKLSSE</sequence>
<organism evidence="1 2">
    <name type="scientific">Araneus ventricosus</name>
    <name type="common">Orbweaver spider</name>
    <name type="synonym">Epeira ventricosa</name>
    <dbReference type="NCBI Taxonomy" id="182803"/>
    <lineage>
        <taxon>Eukaryota</taxon>
        <taxon>Metazoa</taxon>
        <taxon>Ecdysozoa</taxon>
        <taxon>Arthropoda</taxon>
        <taxon>Chelicerata</taxon>
        <taxon>Arachnida</taxon>
        <taxon>Araneae</taxon>
        <taxon>Araneomorphae</taxon>
        <taxon>Entelegynae</taxon>
        <taxon>Araneoidea</taxon>
        <taxon>Araneidae</taxon>
        <taxon>Araneus</taxon>
    </lineage>
</organism>
<accession>A0A4Y2CC29</accession>